<dbReference type="EMBL" id="MOOB01000141">
    <property type="protein sequence ID" value="OQE69071.1"/>
    <property type="molecule type" value="Genomic_DNA"/>
</dbReference>
<evidence type="ECO:0000256" key="2">
    <source>
        <dbReference type="SAM" id="MobiDB-lite"/>
    </source>
</evidence>
<evidence type="ECO:0000256" key="1">
    <source>
        <dbReference type="PROSITE-ProRule" id="PRU00042"/>
    </source>
</evidence>
<feature type="domain" description="C2H2-type" evidence="3">
    <location>
        <begin position="99"/>
        <end position="127"/>
    </location>
</feature>
<reference evidence="5" key="1">
    <citation type="journal article" date="2017" name="Nat. Microbiol.">
        <title>Global analysis of biosynthetic gene clusters reveals vast potential of secondary metabolite production in Penicillium species.</title>
        <authorList>
            <person name="Nielsen J.C."/>
            <person name="Grijseels S."/>
            <person name="Prigent S."/>
            <person name="Ji B."/>
            <person name="Dainat J."/>
            <person name="Nielsen K.F."/>
            <person name="Frisvad J.C."/>
            <person name="Workman M."/>
            <person name="Nielsen J."/>
        </authorList>
    </citation>
    <scope>NUCLEOTIDE SEQUENCE [LARGE SCALE GENOMIC DNA]</scope>
    <source>
        <strain evidence="5">IBT 13039</strain>
    </source>
</reference>
<keyword evidence="1" id="KW-0479">Metal-binding</keyword>
<keyword evidence="1" id="KW-0863">Zinc-finger</keyword>
<dbReference type="GO" id="GO:0008270">
    <property type="term" value="F:zinc ion binding"/>
    <property type="evidence" value="ECO:0007669"/>
    <property type="project" value="UniProtKB-KW"/>
</dbReference>
<dbReference type="Proteomes" id="UP000191691">
    <property type="component" value="Unassembled WGS sequence"/>
</dbReference>
<dbReference type="PANTHER" id="PTHR37535">
    <property type="entry name" value="FLUG DOMAIN PROTEIN"/>
    <property type="match status" value="1"/>
</dbReference>
<keyword evidence="5" id="KW-1185">Reference proteome</keyword>
<protein>
    <recommendedName>
        <fullName evidence="3">C2H2-type domain-containing protein</fullName>
    </recommendedName>
</protein>
<dbReference type="PROSITE" id="PS00028">
    <property type="entry name" value="ZINC_FINGER_C2H2_1"/>
    <property type="match status" value="2"/>
</dbReference>
<dbReference type="InterPro" id="IPR036236">
    <property type="entry name" value="Znf_C2H2_sf"/>
</dbReference>
<gene>
    <name evidence="4" type="ORF">PENNAL_c0141G07359</name>
</gene>
<dbReference type="PROSITE" id="PS50157">
    <property type="entry name" value="ZINC_FINGER_C2H2_2"/>
    <property type="match status" value="1"/>
</dbReference>
<dbReference type="Gene3D" id="3.30.160.60">
    <property type="entry name" value="Classic Zinc Finger"/>
    <property type="match status" value="1"/>
</dbReference>
<evidence type="ECO:0000313" key="5">
    <source>
        <dbReference type="Proteomes" id="UP000191691"/>
    </source>
</evidence>
<sequence length="153" mass="17365">MPSEQILLVETFFTWPTTDSLEDEWTRRNKAVAAGIQYCGFQEGGPLRGRRKRSAPSDNDDAVPSPPARKVKTGTPPTTSWEKGRTSGGKHMPNAEQTFACFQCPKTYSDYNGVKRHFRTSHLTDRKCNFCDLSVLHEMHLRRHAECVHGLRT</sequence>
<dbReference type="SUPFAM" id="SSF57667">
    <property type="entry name" value="beta-beta-alpha zinc fingers"/>
    <property type="match status" value="1"/>
</dbReference>
<dbReference type="SMART" id="SM00355">
    <property type="entry name" value="ZnF_C2H2"/>
    <property type="match status" value="2"/>
</dbReference>
<dbReference type="OMA" id="DSTCDER"/>
<feature type="region of interest" description="Disordered" evidence="2">
    <location>
        <begin position="43"/>
        <end position="92"/>
    </location>
</feature>
<dbReference type="AlphaFoldDB" id="A0A1V6X1R3"/>
<proteinExistence type="predicted"/>
<keyword evidence="1" id="KW-0862">Zinc</keyword>
<dbReference type="PANTHER" id="PTHR37535:SF2">
    <property type="entry name" value="FINGER DOMAIN PROTEIN, PUTATIVE (AFU_ORTHOLOGUE AFUA_6G09300)-RELATED"/>
    <property type="match status" value="1"/>
</dbReference>
<dbReference type="STRING" id="60175.A0A1V6X1R3"/>
<dbReference type="InterPro" id="IPR013087">
    <property type="entry name" value="Znf_C2H2_type"/>
</dbReference>
<comment type="caution">
    <text evidence="4">The sequence shown here is derived from an EMBL/GenBank/DDBJ whole genome shotgun (WGS) entry which is preliminary data.</text>
</comment>
<accession>A0A1V6X1R3</accession>
<evidence type="ECO:0000313" key="4">
    <source>
        <dbReference type="EMBL" id="OQE69071.1"/>
    </source>
</evidence>
<organism evidence="4 5">
    <name type="scientific">Penicillium nalgiovense</name>
    <dbReference type="NCBI Taxonomy" id="60175"/>
    <lineage>
        <taxon>Eukaryota</taxon>
        <taxon>Fungi</taxon>
        <taxon>Dikarya</taxon>
        <taxon>Ascomycota</taxon>
        <taxon>Pezizomycotina</taxon>
        <taxon>Eurotiomycetes</taxon>
        <taxon>Eurotiomycetidae</taxon>
        <taxon>Eurotiales</taxon>
        <taxon>Aspergillaceae</taxon>
        <taxon>Penicillium</taxon>
    </lineage>
</organism>
<evidence type="ECO:0000259" key="3">
    <source>
        <dbReference type="PROSITE" id="PS50157"/>
    </source>
</evidence>
<name>A0A1V6X1R3_PENNA</name>